<reference evidence="6 7" key="2">
    <citation type="journal article" date="2016" name="Genome Announc.">
        <title>Complete Genome Sequence of the Highly Virulent Aeromonas schubertii Strain WL1483, Isolated from Diseased Snakehead Fish (Channa argus) in China.</title>
        <authorList>
            <person name="Liu L."/>
            <person name="Li N."/>
            <person name="Zhang D."/>
            <person name="Fu X."/>
            <person name="Shi C."/>
            <person name="Lin Q."/>
            <person name="Hao G."/>
        </authorList>
    </citation>
    <scope>NUCLEOTIDE SEQUENCE [LARGE SCALE GENOMIC DNA]</scope>
    <source>
        <strain evidence="6 7">WL1483</strain>
    </source>
</reference>
<dbReference type="PATRIC" id="fig|652.5.peg.4095"/>
<evidence type="ECO:0000313" key="7">
    <source>
        <dbReference type="Proteomes" id="UP000058114"/>
    </source>
</evidence>
<evidence type="ECO:0000256" key="3">
    <source>
        <dbReference type="ARBA" id="ARBA00023159"/>
    </source>
</evidence>
<accession>A0A0S2SE04</accession>
<evidence type="ECO:0000256" key="2">
    <source>
        <dbReference type="ARBA" id="ARBA00023125"/>
    </source>
</evidence>
<evidence type="ECO:0000313" key="6">
    <source>
        <dbReference type="EMBL" id="ALP39921.1"/>
    </source>
</evidence>
<proteinExistence type="predicted"/>
<dbReference type="InterPro" id="IPR009057">
    <property type="entry name" value="Homeodomain-like_sf"/>
</dbReference>
<dbReference type="GO" id="GO:0003700">
    <property type="term" value="F:DNA-binding transcription factor activity"/>
    <property type="evidence" value="ECO:0007669"/>
    <property type="project" value="InterPro"/>
</dbReference>
<organism evidence="6 7">
    <name type="scientific">Aeromonas schubertii</name>
    <dbReference type="NCBI Taxonomy" id="652"/>
    <lineage>
        <taxon>Bacteria</taxon>
        <taxon>Pseudomonadati</taxon>
        <taxon>Pseudomonadota</taxon>
        <taxon>Gammaproteobacteria</taxon>
        <taxon>Aeromonadales</taxon>
        <taxon>Aeromonadaceae</taxon>
        <taxon>Aeromonas</taxon>
    </lineage>
</organism>
<dbReference type="PANTHER" id="PTHR46796:SF11">
    <property type="entry name" value="TRANSCRIPTIONAL REGULATOR-RELATED"/>
    <property type="match status" value="1"/>
</dbReference>
<feature type="domain" description="HTH araC/xylS-type" evidence="5">
    <location>
        <begin position="164"/>
        <end position="261"/>
    </location>
</feature>
<keyword evidence="4" id="KW-0804">Transcription</keyword>
<evidence type="ECO:0000259" key="5">
    <source>
        <dbReference type="PROSITE" id="PS01124"/>
    </source>
</evidence>
<dbReference type="PRINTS" id="PR00032">
    <property type="entry name" value="HTHARAC"/>
</dbReference>
<dbReference type="Proteomes" id="UP000058114">
    <property type="component" value="Chromosome"/>
</dbReference>
<dbReference type="InterPro" id="IPR020449">
    <property type="entry name" value="Tscrpt_reg_AraC-type_HTH"/>
</dbReference>
<dbReference type="Gene3D" id="1.10.10.60">
    <property type="entry name" value="Homeodomain-like"/>
    <property type="match status" value="2"/>
</dbReference>
<protein>
    <submittedName>
        <fullName evidence="6">AraC/XylS family transcriptional regulator</fullName>
    </submittedName>
</protein>
<dbReference type="InterPro" id="IPR037923">
    <property type="entry name" value="HTH-like"/>
</dbReference>
<keyword evidence="2" id="KW-0238">DNA-binding</keyword>
<dbReference type="KEGG" id="asr:WL1483_502"/>
<dbReference type="Pfam" id="PF02311">
    <property type="entry name" value="AraC_binding"/>
    <property type="match status" value="1"/>
</dbReference>
<name>A0A0S2SE04_9GAMM</name>
<dbReference type="PANTHER" id="PTHR46796">
    <property type="entry name" value="HTH-TYPE TRANSCRIPTIONAL ACTIVATOR RHAS-RELATED"/>
    <property type="match status" value="1"/>
</dbReference>
<dbReference type="GO" id="GO:0043565">
    <property type="term" value="F:sequence-specific DNA binding"/>
    <property type="evidence" value="ECO:0007669"/>
    <property type="project" value="InterPro"/>
</dbReference>
<dbReference type="SMART" id="SM00342">
    <property type="entry name" value="HTH_ARAC"/>
    <property type="match status" value="1"/>
</dbReference>
<dbReference type="SUPFAM" id="SSF51215">
    <property type="entry name" value="Regulatory protein AraC"/>
    <property type="match status" value="1"/>
</dbReference>
<gene>
    <name evidence="6" type="ORF">WL1483_502</name>
</gene>
<evidence type="ECO:0000256" key="1">
    <source>
        <dbReference type="ARBA" id="ARBA00023015"/>
    </source>
</evidence>
<dbReference type="PROSITE" id="PS01124">
    <property type="entry name" value="HTH_ARAC_FAMILY_2"/>
    <property type="match status" value="1"/>
</dbReference>
<dbReference type="InterPro" id="IPR003313">
    <property type="entry name" value="AraC-bd"/>
</dbReference>
<dbReference type="Pfam" id="PF12833">
    <property type="entry name" value="HTH_18"/>
    <property type="match status" value="1"/>
</dbReference>
<keyword evidence="1" id="KW-0805">Transcription regulation</keyword>
<dbReference type="InterPro" id="IPR050204">
    <property type="entry name" value="AraC_XylS_family_regulators"/>
</dbReference>
<dbReference type="RefSeq" id="WP_060587830.1">
    <property type="nucleotide sequence ID" value="NZ_CP013067.1"/>
</dbReference>
<dbReference type="AlphaFoldDB" id="A0A0S2SE04"/>
<dbReference type="SUPFAM" id="SSF46689">
    <property type="entry name" value="Homeodomain-like"/>
    <property type="match status" value="2"/>
</dbReference>
<keyword evidence="3" id="KW-0010">Activator</keyword>
<evidence type="ECO:0000256" key="4">
    <source>
        <dbReference type="ARBA" id="ARBA00023163"/>
    </source>
</evidence>
<dbReference type="InterPro" id="IPR018060">
    <property type="entry name" value="HTH_AraC"/>
</dbReference>
<reference evidence="7" key="1">
    <citation type="submission" date="2015-10" db="EMBL/GenBank/DDBJ databases">
        <title>Complete Genome Sequence of Aeromonas schubertii strain WL1483.</title>
        <authorList>
            <person name="Liu L."/>
        </authorList>
    </citation>
    <scope>NUCLEOTIDE SEQUENCE [LARGE SCALE GENOMIC DNA]</scope>
    <source>
        <strain evidence="7">WL1483</strain>
    </source>
</reference>
<sequence>MESSTLIRYWQSPLLPGVELCRARHREFSYGRHVHLDYHIGLVQQGGQKFIHKGSSHRLIEGCLSTVNPDEMHDGTSLLPEGYEVRVFSLPPEFIHRLLPGGERFFATSLVPRPDLYLGFARLHACLEQPQADPLLAEGLLLELLGELFALPVQRHALADPQLRFLRERLLATLDQPHTLEELATQVGLDRFAFLRQFKKRTGMTPYAWLKRLRLEQGKRLLAEGMVPSEVALAVGFFDQSHFHRGFAQAYGVTPARYREQMRRPL</sequence>
<dbReference type="EMBL" id="CP013067">
    <property type="protein sequence ID" value="ALP39921.1"/>
    <property type="molecule type" value="Genomic_DNA"/>
</dbReference>